<keyword evidence="2" id="KW-1185">Reference proteome</keyword>
<dbReference type="AlphaFoldDB" id="A0A4V1RQZ3"/>
<evidence type="ECO:0000313" key="2">
    <source>
        <dbReference type="Proteomes" id="UP000291101"/>
    </source>
</evidence>
<reference evidence="1 2" key="1">
    <citation type="submission" date="2019-01" db="EMBL/GenBank/DDBJ databases">
        <title>Novel species of Nocardioides.</title>
        <authorList>
            <person name="Liu Q."/>
            <person name="X Y.-H."/>
        </authorList>
    </citation>
    <scope>NUCLEOTIDE SEQUENCE [LARGE SCALE GENOMIC DNA]</scope>
    <source>
        <strain evidence="1 2">HLT2-9</strain>
    </source>
</reference>
<comment type="caution">
    <text evidence="1">The sequence shown here is derived from an EMBL/GenBank/DDBJ whole genome shotgun (WGS) entry which is preliminary data.</text>
</comment>
<organism evidence="1 2">
    <name type="scientific">Nocardioides zhouii</name>
    <dbReference type="NCBI Taxonomy" id="1168729"/>
    <lineage>
        <taxon>Bacteria</taxon>
        <taxon>Bacillati</taxon>
        <taxon>Actinomycetota</taxon>
        <taxon>Actinomycetes</taxon>
        <taxon>Propionibacteriales</taxon>
        <taxon>Nocardioidaceae</taxon>
        <taxon>Nocardioides</taxon>
    </lineage>
</organism>
<accession>A0A4V1RQZ3</accession>
<protein>
    <submittedName>
        <fullName evidence="1">Uncharacterized protein</fullName>
    </submittedName>
</protein>
<dbReference type="EMBL" id="SDWV01000001">
    <property type="protein sequence ID" value="RYC14557.1"/>
    <property type="molecule type" value="Genomic_DNA"/>
</dbReference>
<evidence type="ECO:0000313" key="1">
    <source>
        <dbReference type="EMBL" id="RYC14557.1"/>
    </source>
</evidence>
<sequence length="86" mass="9925">MTRREWIAATWAEWAPSYRSGRLDIGQFVIVSRKELSRWSWEHHASGANMQREDPAHADRIAPLAERESQQAEPVAVVRHLHAVRA</sequence>
<dbReference type="OrthoDB" id="2472181at2"/>
<dbReference type="RefSeq" id="WP_129423461.1">
    <property type="nucleotide sequence ID" value="NZ_SDWV01000001.1"/>
</dbReference>
<gene>
    <name evidence="1" type="ORF">EUA94_00050</name>
</gene>
<proteinExistence type="predicted"/>
<name>A0A4V1RQZ3_9ACTN</name>
<dbReference type="Proteomes" id="UP000291101">
    <property type="component" value="Unassembled WGS sequence"/>
</dbReference>